<organism evidence="2 3">
    <name type="scientific">Hymenobacter busanensis</name>
    <dbReference type="NCBI Taxonomy" id="2607656"/>
    <lineage>
        <taxon>Bacteria</taxon>
        <taxon>Pseudomonadati</taxon>
        <taxon>Bacteroidota</taxon>
        <taxon>Cytophagia</taxon>
        <taxon>Cytophagales</taxon>
        <taxon>Hymenobacteraceae</taxon>
        <taxon>Hymenobacter</taxon>
    </lineage>
</organism>
<dbReference type="RefSeq" id="WP_151078677.1">
    <property type="nucleotide sequence ID" value="NZ_CP047647.1"/>
</dbReference>
<feature type="domain" description="Glyoxalase/Bleomycin resistance-like N-terminal" evidence="1">
    <location>
        <begin position="3"/>
        <end position="43"/>
    </location>
</feature>
<evidence type="ECO:0000259" key="1">
    <source>
        <dbReference type="Pfam" id="PF22677"/>
    </source>
</evidence>
<dbReference type="Proteomes" id="UP000326380">
    <property type="component" value="Unassembled WGS sequence"/>
</dbReference>
<keyword evidence="2" id="KW-0223">Dioxygenase</keyword>
<dbReference type="Pfam" id="PF22677">
    <property type="entry name" value="Ble-like_N"/>
    <property type="match status" value="1"/>
</dbReference>
<dbReference type="PANTHER" id="PTHR36503">
    <property type="entry name" value="BLR2520 PROTEIN"/>
    <property type="match status" value="1"/>
</dbReference>
<dbReference type="InterPro" id="IPR029068">
    <property type="entry name" value="Glyas_Bleomycin-R_OHBP_Dase"/>
</dbReference>
<accession>A0A7L4ZYF5</accession>
<evidence type="ECO:0000313" key="3">
    <source>
        <dbReference type="Proteomes" id="UP000326380"/>
    </source>
</evidence>
<name>A0A7L4ZYF5_9BACT</name>
<keyword evidence="2" id="KW-0560">Oxidoreductase</keyword>
<proteinExistence type="predicted"/>
<dbReference type="AlphaFoldDB" id="A0A7L4ZYF5"/>
<protein>
    <submittedName>
        <fullName evidence="2">Glyoxalase/bleomycin resistance/extradiol dioxygenase family protein</fullName>
    </submittedName>
</protein>
<reference evidence="2 3" key="1">
    <citation type="submission" date="2019-09" db="EMBL/GenBank/DDBJ databases">
        <title>Genome sequence of Hymenobacter sp. M3.</title>
        <authorList>
            <person name="Srinivasan S."/>
        </authorList>
    </citation>
    <scope>NUCLEOTIDE SEQUENCE [LARGE SCALE GENOMIC DNA]</scope>
    <source>
        <strain evidence="2 3">M3</strain>
    </source>
</reference>
<sequence>MATSVFVNLPVRDLNASMAFFTQVGFRFNPHFTNEQGACMVVSDTIYVMLLAEPFFQSFTSKKIVDARSSAEVILCLSAESREAVDAMVDKALAAGGQQPEVLQPDPEFMYGRNFQDLDGHLWEVMYMDPAAIPQDQPAAAVGA</sequence>
<dbReference type="InterPro" id="IPR053863">
    <property type="entry name" value="Glyoxy/Ble-like_N"/>
</dbReference>
<dbReference type="PANTHER" id="PTHR36503:SF2">
    <property type="entry name" value="BLR2408 PROTEIN"/>
    <property type="match status" value="1"/>
</dbReference>
<dbReference type="CDD" id="cd09012">
    <property type="entry name" value="VOC_like"/>
    <property type="match status" value="1"/>
</dbReference>
<evidence type="ECO:0000313" key="2">
    <source>
        <dbReference type="EMBL" id="KAA9333256.1"/>
    </source>
</evidence>
<comment type="caution">
    <text evidence="2">The sequence shown here is derived from an EMBL/GenBank/DDBJ whole genome shotgun (WGS) entry which is preliminary data.</text>
</comment>
<dbReference type="Gene3D" id="3.10.180.10">
    <property type="entry name" value="2,3-Dihydroxybiphenyl 1,2-Dioxygenase, domain 1"/>
    <property type="match status" value="1"/>
</dbReference>
<gene>
    <name evidence="2" type="ORF">F0P96_09770</name>
</gene>
<keyword evidence="3" id="KW-1185">Reference proteome</keyword>
<dbReference type="EMBL" id="VTWU01000003">
    <property type="protein sequence ID" value="KAA9333256.1"/>
    <property type="molecule type" value="Genomic_DNA"/>
</dbReference>
<dbReference type="SUPFAM" id="SSF54593">
    <property type="entry name" value="Glyoxalase/Bleomycin resistance protein/Dihydroxybiphenyl dioxygenase"/>
    <property type="match status" value="1"/>
</dbReference>
<dbReference type="GO" id="GO:0051213">
    <property type="term" value="F:dioxygenase activity"/>
    <property type="evidence" value="ECO:0007669"/>
    <property type="project" value="UniProtKB-KW"/>
</dbReference>